<dbReference type="InterPro" id="IPR010499">
    <property type="entry name" value="AraC_E-bd"/>
</dbReference>
<dbReference type="AlphaFoldDB" id="A0A371J2L6"/>
<gene>
    <name evidence="6" type="ORF">CHL78_011265</name>
</gene>
<dbReference type="Gene3D" id="3.20.80.10">
    <property type="entry name" value="Regulatory factor, effector binding domain"/>
    <property type="match status" value="1"/>
</dbReference>
<keyword evidence="3" id="KW-0238">DNA-binding</keyword>
<dbReference type="SUPFAM" id="SSF55136">
    <property type="entry name" value="Probable bacterial effector-binding domain"/>
    <property type="match status" value="1"/>
</dbReference>
<keyword evidence="1" id="KW-0678">Repressor</keyword>
<dbReference type="InterPro" id="IPR047057">
    <property type="entry name" value="MerR_fam"/>
</dbReference>
<comment type="caution">
    <text evidence="6">The sequence shown here is derived from an EMBL/GenBank/DDBJ whole genome shotgun (WGS) entry which is preliminary data.</text>
</comment>
<keyword evidence="2" id="KW-0805">Transcription regulation</keyword>
<evidence type="ECO:0000313" key="7">
    <source>
        <dbReference type="Proteomes" id="UP000215694"/>
    </source>
</evidence>
<organism evidence="6 7">
    <name type="scientific">Romboutsia weinsteinii</name>
    <dbReference type="NCBI Taxonomy" id="2020949"/>
    <lineage>
        <taxon>Bacteria</taxon>
        <taxon>Bacillati</taxon>
        <taxon>Bacillota</taxon>
        <taxon>Clostridia</taxon>
        <taxon>Peptostreptococcales</taxon>
        <taxon>Peptostreptococcaceae</taxon>
        <taxon>Romboutsia</taxon>
    </lineage>
</organism>
<keyword evidence="7" id="KW-1185">Reference proteome</keyword>
<dbReference type="GO" id="GO:0003677">
    <property type="term" value="F:DNA binding"/>
    <property type="evidence" value="ECO:0007669"/>
    <property type="project" value="UniProtKB-KW"/>
</dbReference>
<dbReference type="InterPro" id="IPR029442">
    <property type="entry name" value="GyrI-like"/>
</dbReference>
<dbReference type="PANTHER" id="PTHR30204">
    <property type="entry name" value="REDOX-CYCLING DRUG-SENSING TRANSCRIPTIONAL ACTIVATOR SOXR"/>
    <property type="match status" value="1"/>
</dbReference>
<evidence type="ECO:0000256" key="1">
    <source>
        <dbReference type="ARBA" id="ARBA00022491"/>
    </source>
</evidence>
<dbReference type="OrthoDB" id="9773308at2"/>
<dbReference type="InterPro" id="IPR000551">
    <property type="entry name" value="MerR-type_HTH_dom"/>
</dbReference>
<protein>
    <submittedName>
        <fullName evidence="6">MerR family transcriptional regulator</fullName>
    </submittedName>
</protein>
<dbReference type="SUPFAM" id="SSF46955">
    <property type="entry name" value="Putative DNA-binding domain"/>
    <property type="match status" value="1"/>
</dbReference>
<feature type="domain" description="HTH merR-type" evidence="5">
    <location>
        <begin position="1"/>
        <end position="71"/>
    </location>
</feature>
<dbReference type="Pfam" id="PF13411">
    <property type="entry name" value="MerR_1"/>
    <property type="match status" value="1"/>
</dbReference>
<evidence type="ECO:0000256" key="3">
    <source>
        <dbReference type="ARBA" id="ARBA00023125"/>
    </source>
</evidence>
<keyword evidence="4" id="KW-0804">Transcription</keyword>
<dbReference type="PROSITE" id="PS00552">
    <property type="entry name" value="HTH_MERR_1"/>
    <property type="match status" value="1"/>
</dbReference>
<dbReference type="SMART" id="SM00871">
    <property type="entry name" value="AraC_E_bind"/>
    <property type="match status" value="1"/>
</dbReference>
<dbReference type="PROSITE" id="PS50937">
    <property type="entry name" value="HTH_MERR_2"/>
    <property type="match status" value="1"/>
</dbReference>
<dbReference type="PANTHER" id="PTHR30204:SF69">
    <property type="entry name" value="MERR-FAMILY TRANSCRIPTIONAL REGULATOR"/>
    <property type="match status" value="1"/>
</dbReference>
<evidence type="ECO:0000256" key="2">
    <source>
        <dbReference type="ARBA" id="ARBA00023015"/>
    </source>
</evidence>
<dbReference type="Pfam" id="PF06445">
    <property type="entry name" value="GyrI-like"/>
    <property type="match status" value="1"/>
</dbReference>
<dbReference type="SMART" id="SM00422">
    <property type="entry name" value="HTH_MERR"/>
    <property type="match status" value="1"/>
</dbReference>
<accession>A0A371J2L6</accession>
<proteinExistence type="predicted"/>
<evidence type="ECO:0000256" key="4">
    <source>
        <dbReference type="ARBA" id="ARBA00023163"/>
    </source>
</evidence>
<evidence type="ECO:0000259" key="5">
    <source>
        <dbReference type="PROSITE" id="PS50937"/>
    </source>
</evidence>
<reference evidence="6 7" key="1">
    <citation type="journal article" date="2017" name="Genome Announc.">
        <title>Draft Genome Sequence of Romboutsia weinsteinii sp. nov. Strain CCRI-19649(T) Isolated from Surface Water.</title>
        <authorList>
            <person name="Maheux A.F."/>
            <person name="Boudreau D.K."/>
            <person name="Berube E."/>
            <person name="Boissinot M."/>
            <person name="Cantin P."/>
            <person name="Raymond F."/>
            <person name="Corbeil J."/>
            <person name="Omar R.F."/>
            <person name="Bergeron M.G."/>
        </authorList>
    </citation>
    <scope>NUCLEOTIDE SEQUENCE [LARGE SCALE GENOMIC DNA]</scope>
    <source>
        <strain evidence="6 7">CCRI-19649</strain>
    </source>
</reference>
<dbReference type="GO" id="GO:0003700">
    <property type="term" value="F:DNA-binding transcription factor activity"/>
    <property type="evidence" value="ECO:0007669"/>
    <property type="project" value="InterPro"/>
</dbReference>
<sequence>MYKIGEFSKITSLSIKTLRYYDDENILKPSYRNQDNGYRYYNEGDFDKAKLIILLKNLEFTISEIKDVLNLCKNEEDLNYVFIEKKTMIEENIKRQQELLKKFDDYNIKNSTENKKIVYEIGIKDSPKIKVASIRYKGRYKECGSYLRLIYKVVKGNYNGYPFSIYHDEGYKKDADIEVGVVINRFISSTKISCKELPSSKLLSTTHYGEYNKIGNAYKAIFDYANKNNIKCVVPSREVYIKGPGMIFKGNPKKYITEVMVSIEED</sequence>
<evidence type="ECO:0000313" key="6">
    <source>
        <dbReference type="EMBL" id="RDY26908.1"/>
    </source>
</evidence>
<name>A0A371J2L6_9FIRM</name>
<dbReference type="Gene3D" id="1.10.1660.10">
    <property type="match status" value="1"/>
</dbReference>
<dbReference type="EMBL" id="NOJY02000018">
    <property type="protein sequence ID" value="RDY26908.1"/>
    <property type="molecule type" value="Genomic_DNA"/>
</dbReference>
<dbReference type="RefSeq" id="WP_094368022.1">
    <property type="nucleotide sequence ID" value="NZ_NOJY02000018.1"/>
</dbReference>
<dbReference type="InterPro" id="IPR011256">
    <property type="entry name" value="Reg_factor_effector_dom_sf"/>
</dbReference>
<dbReference type="InterPro" id="IPR009061">
    <property type="entry name" value="DNA-bd_dom_put_sf"/>
</dbReference>
<dbReference type="Proteomes" id="UP000215694">
    <property type="component" value="Unassembled WGS sequence"/>
</dbReference>